<dbReference type="GO" id="GO:0006679">
    <property type="term" value="P:glucosylceramide biosynthetic process"/>
    <property type="evidence" value="ECO:0007669"/>
    <property type="project" value="TreeGrafter"/>
</dbReference>
<organism evidence="17 18">
    <name type="scientific">Botryotinia calthae</name>
    <dbReference type="NCBI Taxonomy" id="38488"/>
    <lineage>
        <taxon>Eukaryota</taxon>
        <taxon>Fungi</taxon>
        <taxon>Dikarya</taxon>
        <taxon>Ascomycota</taxon>
        <taxon>Pezizomycotina</taxon>
        <taxon>Leotiomycetes</taxon>
        <taxon>Helotiales</taxon>
        <taxon>Sclerotiniaceae</taxon>
        <taxon>Botryotinia</taxon>
    </lineage>
</organism>
<dbReference type="Proteomes" id="UP000297299">
    <property type="component" value="Unassembled WGS sequence"/>
</dbReference>
<evidence type="ECO:0000256" key="15">
    <source>
        <dbReference type="SAM" id="MobiDB-lite"/>
    </source>
</evidence>
<reference evidence="17 18" key="1">
    <citation type="submission" date="2017-11" db="EMBL/GenBank/DDBJ databases">
        <title>Comparative genomics of Botrytis spp.</title>
        <authorList>
            <person name="Valero-Jimenez C.A."/>
            <person name="Tapia P."/>
            <person name="Veloso J."/>
            <person name="Silva-Moreno E."/>
            <person name="Staats M."/>
            <person name="Valdes J.H."/>
            <person name="Van Kan J.A.L."/>
        </authorList>
    </citation>
    <scope>NUCLEOTIDE SEQUENCE [LARGE SCALE GENOMIC DNA]</scope>
    <source>
        <strain evidence="17 18">MUCL2830</strain>
    </source>
</reference>
<proteinExistence type="inferred from homology"/>
<keyword evidence="11 16" id="KW-0472">Membrane</keyword>
<gene>
    <name evidence="17" type="ORF">BOTCAL_0006g00050</name>
</gene>
<dbReference type="AlphaFoldDB" id="A0A4Y8DGV1"/>
<evidence type="ECO:0000256" key="4">
    <source>
        <dbReference type="ARBA" id="ARBA00006739"/>
    </source>
</evidence>
<comment type="pathway">
    <text evidence="3">Sphingolipid metabolism.</text>
</comment>
<evidence type="ECO:0000256" key="13">
    <source>
        <dbReference type="ARBA" id="ARBA00031543"/>
    </source>
</evidence>
<evidence type="ECO:0000256" key="6">
    <source>
        <dbReference type="ARBA" id="ARBA00019988"/>
    </source>
</evidence>
<dbReference type="Pfam" id="PF13506">
    <property type="entry name" value="Glyco_transf_21"/>
    <property type="match status" value="1"/>
</dbReference>
<dbReference type="STRING" id="38488.A0A4Y8DGV1"/>
<evidence type="ECO:0000256" key="14">
    <source>
        <dbReference type="ARBA" id="ARBA00032575"/>
    </source>
</evidence>
<evidence type="ECO:0000256" key="7">
    <source>
        <dbReference type="ARBA" id="ARBA00022676"/>
    </source>
</evidence>
<dbReference type="OrthoDB" id="1483400at2759"/>
<comment type="pathway">
    <text evidence="2">Lipid metabolism; sphingolipid metabolism.</text>
</comment>
<evidence type="ECO:0000256" key="2">
    <source>
        <dbReference type="ARBA" id="ARBA00004760"/>
    </source>
</evidence>
<evidence type="ECO:0000256" key="11">
    <source>
        <dbReference type="ARBA" id="ARBA00023136"/>
    </source>
</evidence>
<dbReference type="InterPro" id="IPR029044">
    <property type="entry name" value="Nucleotide-diphossugar_trans"/>
</dbReference>
<evidence type="ECO:0000256" key="9">
    <source>
        <dbReference type="ARBA" id="ARBA00022692"/>
    </source>
</evidence>
<protein>
    <recommendedName>
        <fullName evidence="6">Ceramide glucosyltransferase</fullName>
        <ecNumber evidence="5">2.4.1.80</ecNumber>
    </recommendedName>
    <alternativeName>
        <fullName evidence="13">Glucosylceramide synthase</fullName>
    </alternativeName>
    <alternativeName>
        <fullName evidence="14">UDP-glucose ceramide glucosyltransferase</fullName>
    </alternativeName>
    <alternativeName>
        <fullName evidence="12">UDP-glucose:N-acylsphingosine D-glucosyltransferase</fullName>
    </alternativeName>
</protein>
<evidence type="ECO:0000256" key="3">
    <source>
        <dbReference type="ARBA" id="ARBA00004991"/>
    </source>
</evidence>
<evidence type="ECO:0000256" key="5">
    <source>
        <dbReference type="ARBA" id="ARBA00012699"/>
    </source>
</evidence>
<sequence>MDKESSIYIIALACWTWYFFILLVQAIGSTQLFRYYSSVPKPAISPNLDSDEIPHITILRPVKGLEPQLYECLAATFRQTYPANKLTIYFCVGSSADPAFPVLQRLLADFPEFDAKVFIEEEDPNLSGHGGEIGNLGPNPKIRNMSRGYREAKGDIVWILDCNVWVGTGTAGRMVDKLCGLKADGTRTTPYKFVHLLPLVVDTVVTSTSGETDRLLTGGQQITSTNSMASNIINVPKNESNFDAGARIGGGRFEESFMASSHAKFYTAINTVSVAPCIDHLIGDLLWRKQVPEEEAGERWHKHGLVPGDLAIQPMAGMSVREYIARRVRWLRVRKWTVTLATFVEPGVEPLLCSAYGSFAITTLPWFHENLSVPQTWLAFALVWLSNVAAWMTLDWFVYAHLHSGASIELDANTPSFAQRPQTWSRRPFKEWASAWLGREILALPIWIWACLGGTTVMWRGKKFRVNLDMKVIEIKGEKKSSTSEIENGRAYSKDRQD</sequence>
<feature type="transmembrane region" description="Helical" evidence="16">
    <location>
        <begin position="6"/>
        <end position="27"/>
    </location>
</feature>
<dbReference type="PANTHER" id="PTHR12726">
    <property type="entry name" value="CERAMIDE GLUCOSYLTRANSFERASE"/>
    <property type="match status" value="1"/>
</dbReference>
<keyword evidence="8" id="KW-0808">Transferase</keyword>
<dbReference type="GO" id="GO:0016020">
    <property type="term" value="C:membrane"/>
    <property type="evidence" value="ECO:0007669"/>
    <property type="project" value="UniProtKB-SubCell"/>
</dbReference>
<dbReference type="EMBL" id="PHWZ01000006">
    <property type="protein sequence ID" value="TEY86526.1"/>
    <property type="molecule type" value="Genomic_DNA"/>
</dbReference>
<keyword evidence="10 16" id="KW-1133">Transmembrane helix</keyword>
<dbReference type="UniPathway" id="UPA00222"/>
<comment type="subcellular location">
    <subcellularLocation>
        <location evidence="1">Membrane</location>
        <topology evidence="1">Multi-pass membrane protein</topology>
    </subcellularLocation>
</comment>
<feature type="region of interest" description="Disordered" evidence="15">
    <location>
        <begin position="479"/>
        <end position="498"/>
    </location>
</feature>
<evidence type="ECO:0000256" key="16">
    <source>
        <dbReference type="SAM" id="Phobius"/>
    </source>
</evidence>
<evidence type="ECO:0000256" key="10">
    <source>
        <dbReference type="ARBA" id="ARBA00022989"/>
    </source>
</evidence>
<dbReference type="Gene3D" id="3.90.550.10">
    <property type="entry name" value="Spore Coat Polysaccharide Biosynthesis Protein SpsA, Chain A"/>
    <property type="match status" value="1"/>
</dbReference>
<dbReference type="PANTHER" id="PTHR12726:SF0">
    <property type="entry name" value="CERAMIDE GLUCOSYLTRANSFERASE"/>
    <property type="match status" value="1"/>
</dbReference>
<keyword evidence="7" id="KW-0328">Glycosyltransferase</keyword>
<name>A0A4Y8DGV1_9HELO</name>
<dbReference type="InterPro" id="IPR025993">
    <property type="entry name" value="Ceramide_glucosylTrfase"/>
</dbReference>
<keyword evidence="18" id="KW-1185">Reference proteome</keyword>
<evidence type="ECO:0000256" key="1">
    <source>
        <dbReference type="ARBA" id="ARBA00004141"/>
    </source>
</evidence>
<keyword evidence="9 16" id="KW-0812">Transmembrane</keyword>
<dbReference type="GO" id="GO:0008120">
    <property type="term" value="F:ceramide glucosyltransferase activity"/>
    <property type="evidence" value="ECO:0007669"/>
    <property type="project" value="UniProtKB-EC"/>
</dbReference>
<evidence type="ECO:0000313" key="17">
    <source>
        <dbReference type="EMBL" id="TEY86526.1"/>
    </source>
</evidence>
<comment type="caution">
    <text evidence="17">The sequence shown here is derived from an EMBL/GenBank/DDBJ whole genome shotgun (WGS) entry which is preliminary data.</text>
</comment>
<accession>A0A4Y8DGV1</accession>
<evidence type="ECO:0000313" key="18">
    <source>
        <dbReference type="Proteomes" id="UP000297299"/>
    </source>
</evidence>
<evidence type="ECO:0000256" key="8">
    <source>
        <dbReference type="ARBA" id="ARBA00022679"/>
    </source>
</evidence>
<comment type="similarity">
    <text evidence="4">Belongs to the glycosyltransferase 2 family.</text>
</comment>
<dbReference type="EC" id="2.4.1.80" evidence="5"/>
<dbReference type="SUPFAM" id="SSF53448">
    <property type="entry name" value="Nucleotide-diphospho-sugar transferases"/>
    <property type="match status" value="1"/>
</dbReference>
<evidence type="ECO:0000256" key="12">
    <source>
        <dbReference type="ARBA" id="ARBA00031017"/>
    </source>
</evidence>